<accession>A0A1X2H0T0</accession>
<dbReference type="Proteomes" id="UP000242180">
    <property type="component" value="Unassembled WGS sequence"/>
</dbReference>
<dbReference type="Gene3D" id="1.25.40.10">
    <property type="entry name" value="Tetratricopeptide repeat domain"/>
    <property type="match status" value="1"/>
</dbReference>
<gene>
    <name evidence="2" type="ORF">BCR43DRAFT_508506</name>
</gene>
<dbReference type="InterPro" id="IPR011990">
    <property type="entry name" value="TPR-like_helical_dom_sf"/>
</dbReference>
<keyword evidence="3" id="KW-1185">Reference proteome</keyword>
<sequence>MVYTWRHNLTVAWNQDPDNDLTDDFFPPMAEQLQDQLSGPIERGYRQNRQVLVVLESLGESQMKQHDYRGAIDTGRALIELVYPFEGLCMIGDAAWALGRAYEAIDYYEEAREALLEGAGARPLERVQQRIAAVQAYLAKRKDPVTTLPEEVCQRIFSHLEWQQDRTTCARVSTLWRDRVLGAPIWKTLHLSLVNGVEQRIPPDELERYLQPQLQNVHIVSHGGVEALLEKLERNGCTQLKKMSKVP</sequence>
<dbReference type="EMBL" id="MCGN01000011">
    <property type="protein sequence ID" value="ORY91015.1"/>
    <property type="molecule type" value="Genomic_DNA"/>
</dbReference>
<evidence type="ECO:0000313" key="3">
    <source>
        <dbReference type="Proteomes" id="UP000242180"/>
    </source>
</evidence>
<dbReference type="Gene3D" id="3.80.10.10">
    <property type="entry name" value="Ribonuclease Inhibitor"/>
    <property type="match status" value="1"/>
</dbReference>
<evidence type="ECO:0000259" key="1">
    <source>
        <dbReference type="Pfam" id="PF12937"/>
    </source>
</evidence>
<proteinExistence type="predicted"/>
<comment type="caution">
    <text evidence="2">The sequence shown here is derived from an EMBL/GenBank/DDBJ whole genome shotgun (WGS) entry which is preliminary data.</text>
</comment>
<dbReference type="SUPFAM" id="SSF48452">
    <property type="entry name" value="TPR-like"/>
    <property type="match status" value="1"/>
</dbReference>
<reference evidence="2 3" key="1">
    <citation type="submission" date="2016-07" db="EMBL/GenBank/DDBJ databases">
        <title>Pervasive Adenine N6-methylation of Active Genes in Fungi.</title>
        <authorList>
            <consortium name="DOE Joint Genome Institute"/>
            <person name="Mondo S.J."/>
            <person name="Dannebaum R.O."/>
            <person name="Kuo R.C."/>
            <person name="Labutti K."/>
            <person name="Haridas S."/>
            <person name="Kuo A."/>
            <person name="Salamov A."/>
            <person name="Ahrendt S.R."/>
            <person name="Lipzen A."/>
            <person name="Sullivan W."/>
            <person name="Andreopoulos W.B."/>
            <person name="Clum A."/>
            <person name="Lindquist E."/>
            <person name="Daum C."/>
            <person name="Ramamoorthy G.K."/>
            <person name="Gryganskyi A."/>
            <person name="Culley D."/>
            <person name="Magnuson J.K."/>
            <person name="James T.Y."/>
            <person name="O'Malley M.A."/>
            <person name="Stajich J.E."/>
            <person name="Spatafora J.W."/>
            <person name="Visel A."/>
            <person name="Grigoriev I.V."/>
        </authorList>
    </citation>
    <scope>NUCLEOTIDE SEQUENCE [LARGE SCALE GENOMIC DNA]</scope>
    <source>
        <strain evidence="2 3">NRRL 2496</strain>
    </source>
</reference>
<feature type="domain" description="F-box" evidence="1">
    <location>
        <begin position="147"/>
        <end position="191"/>
    </location>
</feature>
<dbReference type="InterPro" id="IPR001810">
    <property type="entry name" value="F-box_dom"/>
</dbReference>
<dbReference type="InterPro" id="IPR036047">
    <property type="entry name" value="F-box-like_dom_sf"/>
</dbReference>
<evidence type="ECO:0000313" key="2">
    <source>
        <dbReference type="EMBL" id="ORY91015.1"/>
    </source>
</evidence>
<dbReference type="Pfam" id="PF12937">
    <property type="entry name" value="F-box-like"/>
    <property type="match status" value="1"/>
</dbReference>
<protein>
    <recommendedName>
        <fullName evidence="1">F-box domain-containing protein</fullName>
    </recommendedName>
</protein>
<dbReference type="InterPro" id="IPR032675">
    <property type="entry name" value="LRR_dom_sf"/>
</dbReference>
<organism evidence="2 3">
    <name type="scientific">Syncephalastrum racemosum</name>
    <name type="common">Filamentous fungus</name>
    <dbReference type="NCBI Taxonomy" id="13706"/>
    <lineage>
        <taxon>Eukaryota</taxon>
        <taxon>Fungi</taxon>
        <taxon>Fungi incertae sedis</taxon>
        <taxon>Mucoromycota</taxon>
        <taxon>Mucoromycotina</taxon>
        <taxon>Mucoromycetes</taxon>
        <taxon>Mucorales</taxon>
        <taxon>Syncephalastraceae</taxon>
        <taxon>Syncephalastrum</taxon>
    </lineage>
</organism>
<dbReference type="InParanoid" id="A0A1X2H0T0"/>
<dbReference type="AlphaFoldDB" id="A0A1X2H0T0"/>
<name>A0A1X2H0T0_SYNRA</name>
<dbReference type="SUPFAM" id="SSF81383">
    <property type="entry name" value="F-box domain"/>
    <property type="match status" value="1"/>
</dbReference>